<reference evidence="4 5" key="1">
    <citation type="submission" date="2017-08" db="EMBL/GenBank/DDBJ databases">
        <title>Infants hospitalized years apart are colonized by the same room-sourced microbial strains.</title>
        <authorList>
            <person name="Brooks B."/>
            <person name="Olm M.R."/>
            <person name="Firek B.A."/>
            <person name="Baker R."/>
            <person name="Thomas B.C."/>
            <person name="Morowitz M.J."/>
            <person name="Banfield J.F."/>
        </authorList>
    </citation>
    <scope>NUCLEOTIDE SEQUENCE [LARGE SCALE GENOMIC DNA]</scope>
    <source>
        <strain evidence="4">S2_003_000_R2_11</strain>
    </source>
</reference>
<feature type="domain" description="TOTE conflict system primase" evidence="3">
    <location>
        <begin position="40"/>
        <end position="169"/>
    </location>
</feature>
<proteinExistence type="predicted"/>
<accession>A0A2W5TLX0</accession>
<sequence>MEFTKIFDGNQDRYIVTDLKAATKNLKGKLDGKTSMIEGTFTEVMARDHMEGKASYGVSPVRSDSTCIFGVLDIDSYDMDAADVLKVRDAIKAPCAAFRSKSRGLHVYVFATEPVPARVMHDYLVTLRKRLPRAIQKKAEFFPKETQTRIARDDKPTSVNLPMCGQSREPEFLISPEGHASPNDMTSIHAILEFIDGRCRIPPEMMTAAAQEQPVLDASDLGYRIPSGPIGRNDLLMRIARSMQARGWTDHDMTAELHRLNKEGAKFHPLFEGVGPLTTAEVDAMLKTTFRTEKGTPGLTHYRNIEKFNRDWAVIDLNGTVEYLRTSARDFTTYTKQNLFDKTATQQIQMGKYRVPLAKVWIEDIDRAEFDGIVCEPVDYDGPGYNVWKGFAVEPKEGDASIFVSYIRDVLCSGDEGLAHWVTMWLADACQRPTHPSPPTAIALRGAQGSGKSFLQQHVLTSIFGARYVFKVQEAQRALSRFNRPMFGAVFVAFEEAIFYGSEAIANQLKDFITSDEWAYEEKFKATIKAKNIHRVIITTNSEQAVHLDADDRRWTVVEVPQRFDITTEEGQAQSYVFWEPYYEFIRGCGAAVALNYLLNYPVDRRALTYPYGTEAKARDKIASDPILAVLEEIAISGICPDDERGEGVISNKTFYREFRAHGGTAKVTPKRMAMQLDKLLPNLEAVTSAQYLDRVVTSLKDGMVDIRGLFTNGQRGRRLGSLVEFRDAVSHLTKGAYDDGRTEWGNWSPPVGNGDRGEVGSESDGEDIPY</sequence>
<feature type="domain" description="NrS-1 polymerase-like helicase" evidence="2">
    <location>
        <begin position="444"/>
        <end position="554"/>
    </location>
</feature>
<protein>
    <submittedName>
        <fullName evidence="4">Uncharacterized protein</fullName>
    </submittedName>
</protein>
<name>A0A2W5TLX0_CERSP</name>
<dbReference type="Pfam" id="PF22548">
    <property type="entry name" value="AEP-TOTE"/>
    <property type="match status" value="1"/>
</dbReference>
<evidence type="ECO:0000259" key="2">
    <source>
        <dbReference type="Pfam" id="PF19263"/>
    </source>
</evidence>
<dbReference type="InterPro" id="IPR054347">
    <property type="entry name" value="TOTE_primase"/>
</dbReference>
<evidence type="ECO:0000313" key="5">
    <source>
        <dbReference type="Proteomes" id="UP000248975"/>
    </source>
</evidence>
<gene>
    <name evidence="4" type="ORF">DI533_14090</name>
</gene>
<evidence type="ECO:0000256" key="1">
    <source>
        <dbReference type="SAM" id="MobiDB-lite"/>
    </source>
</evidence>
<dbReference type="InterPro" id="IPR045455">
    <property type="entry name" value="NrS-1_pol-like_helicase"/>
</dbReference>
<dbReference type="Gene3D" id="3.40.50.300">
    <property type="entry name" value="P-loop containing nucleotide triphosphate hydrolases"/>
    <property type="match status" value="1"/>
</dbReference>
<dbReference type="Pfam" id="PF19263">
    <property type="entry name" value="DUF5906"/>
    <property type="match status" value="1"/>
</dbReference>
<evidence type="ECO:0000259" key="3">
    <source>
        <dbReference type="Pfam" id="PF22548"/>
    </source>
</evidence>
<feature type="region of interest" description="Disordered" evidence="1">
    <location>
        <begin position="740"/>
        <end position="771"/>
    </location>
</feature>
<dbReference type="EMBL" id="QFQS01000003">
    <property type="protein sequence ID" value="PZQ96717.1"/>
    <property type="molecule type" value="Genomic_DNA"/>
</dbReference>
<feature type="compositionally biased region" description="Acidic residues" evidence="1">
    <location>
        <begin position="762"/>
        <end position="771"/>
    </location>
</feature>
<dbReference type="Proteomes" id="UP000248975">
    <property type="component" value="Unassembled WGS sequence"/>
</dbReference>
<comment type="caution">
    <text evidence="4">The sequence shown here is derived from an EMBL/GenBank/DDBJ whole genome shotgun (WGS) entry which is preliminary data.</text>
</comment>
<evidence type="ECO:0000313" key="4">
    <source>
        <dbReference type="EMBL" id="PZQ96717.1"/>
    </source>
</evidence>
<organism evidence="4 5">
    <name type="scientific">Cereibacter sphaeroides</name>
    <name type="common">Rhodobacter sphaeroides</name>
    <dbReference type="NCBI Taxonomy" id="1063"/>
    <lineage>
        <taxon>Bacteria</taxon>
        <taxon>Pseudomonadati</taxon>
        <taxon>Pseudomonadota</taxon>
        <taxon>Alphaproteobacteria</taxon>
        <taxon>Rhodobacterales</taxon>
        <taxon>Paracoccaceae</taxon>
        <taxon>Cereibacter</taxon>
    </lineage>
</organism>
<dbReference type="SUPFAM" id="SSF52540">
    <property type="entry name" value="P-loop containing nucleoside triphosphate hydrolases"/>
    <property type="match status" value="1"/>
</dbReference>
<dbReference type="AlphaFoldDB" id="A0A2W5TLX0"/>
<dbReference type="InterPro" id="IPR027417">
    <property type="entry name" value="P-loop_NTPase"/>
</dbReference>